<feature type="compositionally biased region" description="Polar residues" evidence="1">
    <location>
        <begin position="52"/>
        <end position="74"/>
    </location>
</feature>
<sequence length="83" mass="9124">MLSCSSSQQSQAFAHAHSYGFHESNSFSNITNLSLRDSNLQTGADMNAAHFNMSQQRHTSVPNASWFQTSSQHNHPPPPLIPA</sequence>
<protein>
    <submittedName>
        <fullName evidence="2">Uncharacterized protein</fullName>
    </submittedName>
</protein>
<keyword evidence="3" id="KW-1185">Reference proteome</keyword>
<dbReference type="EMBL" id="JBJKFK010007820">
    <property type="protein sequence ID" value="KAL3307270.1"/>
    <property type="molecule type" value="Genomic_DNA"/>
</dbReference>
<evidence type="ECO:0000313" key="3">
    <source>
        <dbReference type="Proteomes" id="UP001626550"/>
    </source>
</evidence>
<evidence type="ECO:0000313" key="2">
    <source>
        <dbReference type="EMBL" id="KAL3307270.1"/>
    </source>
</evidence>
<comment type="caution">
    <text evidence="2">The sequence shown here is derived from an EMBL/GenBank/DDBJ whole genome shotgun (WGS) entry which is preliminary data.</text>
</comment>
<gene>
    <name evidence="2" type="ORF">Ciccas_014219</name>
</gene>
<organism evidence="2 3">
    <name type="scientific">Cichlidogyrus casuarinus</name>
    <dbReference type="NCBI Taxonomy" id="1844966"/>
    <lineage>
        <taxon>Eukaryota</taxon>
        <taxon>Metazoa</taxon>
        <taxon>Spiralia</taxon>
        <taxon>Lophotrochozoa</taxon>
        <taxon>Platyhelminthes</taxon>
        <taxon>Monogenea</taxon>
        <taxon>Monopisthocotylea</taxon>
        <taxon>Dactylogyridea</taxon>
        <taxon>Ancyrocephalidae</taxon>
        <taxon>Cichlidogyrus</taxon>
    </lineage>
</organism>
<dbReference type="Proteomes" id="UP001626550">
    <property type="component" value="Unassembled WGS sequence"/>
</dbReference>
<name>A0ABD2PJN6_9PLAT</name>
<proteinExistence type="predicted"/>
<evidence type="ECO:0000256" key="1">
    <source>
        <dbReference type="SAM" id="MobiDB-lite"/>
    </source>
</evidence>
<feature type="region of interest" description="Disordered" evidence="1">
    <location>
        <begin position="46"/>
        <end position="83"/>
    </location>
</feature>
<accession>A0ABD2PJN6</accession>
<dbReference type="AlphaFoldDB" id="A0ABD2PJN6"/>
<reference evidence="2 3" key="1">
    <citation type="submission" date="2024-11" db="EMBL/GenBank/DDBJ databases">
        <title>Adaptive evolution of stress response genes in parasites aligns with host niche diversity.</title>
        <authorList>
            <person name="Hahn C."/>
            <person name="Resl P."/>
        </authorList>
    </citation>
    <scope>NUCLEOTIDE SEQUENCE [LARGE SCALE GENOMIC DNA]</scope>
    <source>
        <strain evidence="2">EGGRZ-B1_66</strain>
        <tissue evidence="2">Body</tissue>
    </source>
</reference>